<dbReference type="PANTHER" id="PTHR33490:SF1">
    <property type="entry name" value="SLL1233 PROTEIN"/>
    <property type="match status" value="1"/>
</dbReference>
<reference evidence="3" key="1">
    <citation type="submission" date="2018-05" db="EMBL/GenBank/DDBJ databases">
        <title>Pseudarcicella sp. HME7025 Genome sequencing and assembly.</title>
        <authorList>
            <person name="Kim H."/>
            <person name="Kang H."/>
            <person name="Joh K."/>
        </authorList>
    </citation>
    <scope>NUCLEOTIDE SEQUENCE [LARGE SCALE GENOMIC DNA]</scope>
    <source>
        <strain evidence="3">HME7025</strain>
    </source>
</reference>
<feature type="domain" description="Transglutaminase-like" evidence="1">
    <location>
        <begin position="172"/>
        <end position="240"/>
    </location>
</feature>
<evidence type="ECO:0000313" key="3">
    <source>
        <dbReference type="Proteomes" id="UP000245468"/>
    </source>
</evidence>
<dbReference type="OrthoDB" id="9804872at2"/>
<keyword evidence="3" id="KW-1185">Reference proteome</keyword>
<dbReference type="Pfam" id="PF08379">
    <property type="entry name" value="Bact_transglu_N"/>
    <property type="match status" value="1"/>
</dbReference>
<dbReference type="Pfam" id="PF01841">
    <property type="entry name" value="Transglut_core"/>
    <property type="match status" value="1"/>
</dbReference>
<gene>
    <name evidence="2" type="ORF">HME7025_00942</name>
</gene>
<dbReference type="Proteomes" id="UP000245468">
    <property type="component" value="Chromosome"/>
</dbReference>
<dbReference type="RefSeq" id="WP_109322536.1">
    <property type="nucleotide sequence ID" value="NZ_CP029346.1"/>
</dbReference>
<name>A0A2S2DTT9_9BACT</name>
<dbReference type="EMBL" id="CP029346">
    <property type="protein sequence ID" value="AWL08811.1"/>
    <property type="molecule type" value="Genomic_DNA"/>
</dbReference>
<dbReference type="SMART" id="SM00460">
    <property type="entry name" value="TGc"/>
    <property type="match status" value="1"/>
</dbReference>
<dbReference type="PANTHER" id="PTHR33490">
    <property type="entry name" value="BLR5614 PROTEIN-RELATED"/>
    <property type="match status" value="1"/>
</dbReference>
<dbReference type="InterPro" id="IPR002931">
    <property type="entry name" value="Transglutaminase-like"/>
</dbReference>
<dbReference type="AlphaFoldDB" id="A0A2S2DTT9"/>
<dbReference type="InterPro" id="IPR013589">
    <property type="entry name" value="Bac_transglu_N"/>
</dbReference>
<protein>
    <recommendedName>
        <fullName evidence="1">Transglutaminase-like domain-containing protein</fullName>
    </recommendedName>
</protein>
<evidence type="ECO:0000259" key="1">
    <source>
        <dbReference type="SMART" id="SM00460"/>
    </source>
</evidence>
<dbReference type="InterPro" id="IPR038765">
    <property type="entry name" value="Papain-like_cys_pep_sf"/>
</dbReference>
<accession>A0A2S2DTT9</accession>
<evidence type="ECO:0000313" key="2">
    <source>
        <dbReference type="EMBL" id="AWL08811.1"/>
    </source>
</evidence>
<sequence length="284" mass="32193">MIAHIQHRLNYRYSELVTLDPHVLYLHPRKSSMLSVNSFSLDIQPLPVQISKNLDPEGNIQNILYFKQPTDQLSIYMEAVVETTEFNPFDFVYFPFESQKLPLIYSPSYQRTLSPYLAQDTVSPEIDLCAQQLAKAVLWDTSAFLSAVNEFIFQNFAYEIREEGAPHSPEITLQNRKGSCRDYAVLFAALCRAMGLATRFVSGYYIGVAPVDVPNQTHHLHAWVEVYLPGGGWRGYDPTQHEVVSGNHIPLAASCLPEEITPVYGTYRGIAISSLETEVKMERI</sequence>
<dbReference type="Gene3D" id="3.10.620.30">
    <property type="match status" value="1"/>
</dbReference>
<organism evidence="2 3">
    <name type="scientific">Aquirufa nivalisilvae</name>
    <dbReference type="NCBI Taxonomy" id="2516557"/>
    <lineage>
        <taxon>Bacteria</taxon>
        <taxon>Pseudomonadati</taxon>
        <taxon>Bacteroidota</taxon>
        <taxon>Cytophagia</taxon>
        <taxon>Cytophagales</taxon>
        <taxon>Flectobacillaceae</taxon>
        <taxon>Aquirufa</taxon>
    </lineage>
</organism>
<dbReference type="KEGG" id="psez:HME7025_00942"/>
<dbReference type="SUPFAM" id="SSF54001">
    <property type="entry name" value="Cysteine proteinases"/>
    <property type="match status" value="1"/>
</dbReference>
<proteinExistence type="predicted"/>